<name>D9QR71_ACEAZ</name>
<sequence length="300" mass="33270">MKLLKLIYNPVSGNEDFTESLDYCIQRLQSLGYLVSLYRTEKNQELTKAFFDIEKLNYDGVITAGGDGTINKVINLMKRYNLDMPLGIIPAGTSNDLAVHLTIPYNLDGALDVIAKDNIKAVDLGEIKGDREKFFINVCAGGLFANVAHQTDRRFKNAFGKLAYYLNGLTEISTFEAVPLEITTCETVIKEEVLLFLIFNGSSAGGFNNLGKAAKIDDGLLDLIAVKNVSFNKLPALLVKILQGSHIQDENIIHCKSDYIKVELLDDSIDDFRVDIDGEEGPLLPIEACVHFQEIKIFTP</sequence>
<dbReference type="InterPro" id="IPR050187">
    <property type="entry name" value="Lipid_Phosphate_FormReg"/>
</dbReference>
<evidence type="ECO:0000313" key="15">
    <source>
        <dbReference type="Proteomes" id="UP000001661"/>
    </source>
</evidence>
<evidence type="ECO:0000256" key="6">
    <source>
        <dbReference type="ARBA" id="ARBA00022741"/>
    </source>
</evidence>
<evidence type="ECO:0000256" key="2">
    <source>
        <dbReference type="ARBA" id="ARBA00005983"/>
    </source>
</evidence>
<organism evidence="14 15">
    <name type="scientific">Acetohalobium arabaticum (strain ATCC 49924 / DSM 5501 / Z-7288)</name>
    <dbReference type="NCBI Taxonomy" id="574087"/>
    <lineage>
        <taxon>Bacteria</taxon>
        <taxon>Bacillati</taxon>
        <taxon>Bacillota</taxon>
        <taxon>Clostridia</taxon>
        <taxon>Halanaerobiales</taxon>
        <taxon>Halobacteroidaceae</taxon>
        <taxon>Acetohalobium</taxon>
    </lineage>
</organism>
<dbReference type="PANTHER" id="PTHR12358">
    <property type="entry name" value="SPHINGOSINE KINASE"/>
    <property type="match status" value="1"/>
</dbReference>
<evidence type="ECO:0000256" key="9">
    <source>
        <dbReference type="ARBA" id="ARBA00022842"/>
    </source>
</evidence>
<dbReference type="AlphaFoldDB" id="D9QR71"/>
<dbReference type="Pfam" id="PF19279">
    <property type="entry name" value="YegS_C"/>
    <property type="match status" value="1"/>
</dbReference>
<dbReference type="Gene3D" id="3.40.50.10330">
    <property type="entry name" value="Probable inorganic polyphosphate/atp-NAD kinase, domain 1"/>
    <property type="match status" value="1"/>
</dbReference>
<evidence type="ECO:0000256" key="1">
    <source>
        <dbReference type="ARBA" id="ARBA00001946"/>
    </source>
</evidence>
<dbReference type="GO" id="GO:0005524">
    <property type="term" value="F:ATP binding"/>
    <property type="evidence" value="ECO:0007669"/>
    <property type="project" value="UniProtKB-KW"/>
</dbReference>
<dbReference type="Pfam" id="PF00781">
    <property type="entry name" value="DAGK_cat"/>
    <property type="match status" value="1"/>
</dbReference>
<dbReference type="SUPFAM" id="SSF111331">
    <property type="entry name" value="NAD kinase/diacylglycerol kinase-like"/>
    <property type="match status" value="1"/>
</dbReference>
<keyword evidence="12" id="KW-1208">Phospholipid metabolism</keyword>
<dbReference type="EMBL" id="CP002105">
    <property type="protein sequence ID" value="ADL13012.1"/>
    <property type="molecule type" value="Genomic_DNA"/>
</dbReference>
<evidence type="ECO:0000259" key="13">
    <source>
        <dbReference type="PROSITE" id="PS50146"/>
    </source>
</evidence>
<dbReference type="NCBIfam" id="TIGR00147">
    <property type="entry name" value="YegS/Rv2252/BmrU family lipid kinase"/>
    <property type="match status" value="1"/>
</dbReference>
<dbReference type="GO" id="GO:0008654">
    <property type="term" value="P:phospholipid biosynthetic process"/>
    <property type="evidence" value="ECO:0007669"/>
    <property type="project" value="UniProtKB-KW"/>
</dbReference>
<evidence type="ECO:0000256" key="12">
    <source>
        <dbReference type="ARBA" id="ARBA00023264"/>
    </source>
</evidence>
<keyword evidence="11" id="KW-0594">Phospholipid biosynthesis</keyword>
<comment type="cofactor">
    <cofactor evidence="1">
        <name>Mg(2+)</name>
        <dbReference type="ChEBI" id="CHEBI:18420"/>
    </cofactor>
</comment>
<dbReference type="SMART" id="SM00046">
    <property type="entry name" value="DAGKc"/>
    <property type="match status" value="1"/>
</dbReference>
<protein>
    <submittedName>
        <fullName evidence="14">Diacylglycerol kinase catalytic region</fullName>
    </submittedName>
</protein>
<evidence type="ECO:0000256" key="3">
    <source>
        <dbReference type="ARBA" id="ARBA00022516"/>
    </source>
</evidence>
<gene>
    <name evidence="14" type="ordered locus">Acear_1504</name>
</gene>
<dbReference type="GO" id="GO:0005886">
    <property type="term" value="C:plasma membrane"/>
    <property type="evidence" value="ECO:0007669"/>
    <property type="project" value="TreeGrafter"/>
</dbReference>
<keyword evidence="3" id="KW-0444">Lipid biosynthesis</keyword>
<dbReference type="InterPro" id="IPR045540">
    <property type="entry name" value="YegS/DAGK_C"/>
</dbReference>
<evidence type="ECO:0000256" key="8">
    <source>
        <dbReference type="ARBA" id="ARBA00022840"/>
    </source>
</evidence>
<dbReference type="RefSeq" id="WP_013278457.1">
    <property type="nucleotide sequence ID" value="NC_014378.1"/>
</dbReference>
<keyword evidence="9" id="KW-0460">Magnesium</keyword>
<dbReference type="InterPro" id="IPR017438">
    <property type="entry name" value="ATP-NAD_kinase_N"/>
</dbReference>
<dbReference type="Proteomes" id="UP000001661">
    <property type="component" value="Chromosome"/>
</dbReference>
<accession>D9QR71</accession>
<feature type="domain" description="DAGKc" evidence="13">
    <location>
        <begin position="1"/>
        <end position="131"/>
    </location>
</feature>
<dbReference type="Gene3D" id="2.60.200.40">
    <property type="match status" value="1"/>
</dbReference>
<dbReference type="PROSITE" id="PS50146">
    <property type="entry name" value="DAGK"/>
    <property type="match status" value="1"/>
</dbReference>
<keyword evidence="6" id="KW-0547">Nucleotide-binding</keyword>
<dbReference type="GO" id="GO:0046872">
    <property type="term" value="F:metal ion binding"/>
    <property type="evidence" value="ECO:0007669"/>
    <property type="project" value="UniProtKB-KW"/>
</dbReference>
<dbReference type="HOGENOM" id="CLU_045532_1_0_9"/>
<dbReference type="KEGG" id="aar:Acear_1504"/>
<evidence type="ECO:0000256" key="7">
    <source>
        <dbReference type="ARBA" id="ARBA00022777"/>
    </source>
</evidence>
<keyword evidence="10" id="KW-0443">Lipid metabolism</keyword>
<evidence type="ECO:0000256" key="11">
    <source>
        <dbReference type="ARBA" id="ARBA00023209"/>
    </source>
</evidence>
<comment type="similarity">
    <text evidence="2">Belongs to the diacylglycerol/lipid kinase family.</text>
</comment>
<evidence type="ECO:0000256" key="4">
    <source>
        <dbReference type="ARBA" id="ARBA00022679"/>
    </source>
</evidence>
<dbReference type="eggNOG" id="COG1597">
    <property type="taxonomic scope" value="Bacteria"/>
</dbReference>
<dbReference type="InterPro" id="IPR016064">
    <property type="entry name" value="NAD/diacylglycerol_kinase_sf"/>
</dbReference>
<dbReference type="PANTHER" id="PTHR12358:SF106">
    <property type="entry name" value="LIPID KINASE YEGS"/>
    <property type="match status" value="1"/>
</dbReference>
<evidence type="ECO:0000313" key="14">
    <source>
        <dbReference type="EMBL" id="ADL13012.1"/>
    </source>
</evidence>
<dbReference type="InterPro" id="IPR001206">
    <property type="entry name" value="Diacylglycerol_kinase_cat_dom"/>
</dbReference>
<proteinExistence type="inferred from homology"/>
<dbReference type="InterPro" id="IPR005218">
    <property type="entry name" value="Diacylglycerol/lipid_kinase"/>
</dbReference>
<evidence type="ECO:0000256" key="5">
    <source>
        <dbReference type="ARBA" id="ARBA00022723"/>
    </source>
</evidence>
<reference evidence="14 15" key="1">
    <citation type="journal article" date="2010" name="Stand. Genomic Sci.">
        <title>Complete genome sequence of Acetohalobium arabaticum type strain (Z-7288).</title>
        <authorList>
            <person name="Sikorski J."/>
            <person name="Lapidus A."/>
            <person name="Chertkov O."/>
            <person name="Lucas S."/>
            <person name="Copeland A."/>
            <person name="Glavina Del Rio T."/>
            <person name="Nolan M."/>
            <person name="Tice H."/>
            <person name="Cheng J.F."/>
            <person name="Han C."/>
            <person name="Brambilla E."/>
            <person name="Pitluck S."/>
            <person name="Liolios K."/>
            <person name="Ivanova N."/>
            <person name="Mavromatis K."/>
            <person name="Mikhailova N."/>
            <person name="Pati A."/>
            <person name="Bruce D."/>
            <person name="Detter C."/>
            <person name="Tapia R."/>
            <person name="Goodwin L."/>
            <person name="Chen A."/>
            <person name="Palaniappan K."/>
            <person name="Land M."/>
            <person name="Hauser L."/>
            <person name="Chang Y.J."/>
            <person name="Jeffries C.D."/>
            <person name="Rohde M."/>
            <person name="Goker M."/>
            <person name="Spring S."/>
            <person name="Woyke T."/>
            <person name="Bristow J."/>
            <person name="Eisen J.A."/>
            <person name="Markowitz V."/>
            <person name="Hugenholtz P."/>
            <person name="Kyrpides N.C."/>
            <person name="Klenk H.P."/>
        </authorList>
    </citation>
    <scope>NUCLEOTIDE SEQUENCE [LARGE SCALE GENOMIC DNA]</scope>
    <source>
        <strain evidence="15">ATCC 49924 / DSM 5501 / Z-7288</strain>
    </source>
</reference>
<dbReference type="STRING" id="574087.Acear_1504"/>
<keyword evidence="15" id="KW-1185">Reference proteome</keyword>
<keyword evidence="7 14" id="KW-0418">Kinase</keyword>
<keyword evidence="4" id="KW-0808">Transferase</keyword>
<dbReference type="GO" id="GO:0004143">
    <property type="term" value="F:ATP-dependent diacylglycerol kinase activity"/>
    <property type="evidence" value="ECO:0007669"/>
    <property type="project" value="TreeGrafter"/>
</dbReference>
<keyword evidence="5" id="KW-0479">Metal-binding</keyword>
<keyword evidence="8" id="KW-0067">ATP-binding</keyword>
<evidence type="ECO:0000256" key="10">
    <source>
        <dbReference type="ARBA" id="ARBA00023098"/>
    </source>
</evidence>